<evidence type="ECO:0000256" key="5">
    <source>
        <dbReference type="ARBA" id="ARBA00023242"/>
    </source>
</evidence>
<dbReference type="GO" id="GO:0008270">
    <property type="term" value="F:zinc ion binding"/>
    <property type="evidence" value="ECO:0007669"/>
    <property type="project" value="UniProtKB-KW"/>
</dbReference>
<dbReference type="Proteomes" id="UP000240883">
    <property type="component" value="Unassembled WGS sequence"/>
</dbReference>
<feature type="domain" description="Zn(2)-C6 fungal-type" evidence="8">
    <location>
        <begin position="39"/>
        <end position="69"/>
    </location>
</feature>
<evidence type="ECO:0000256" key="4">
    <source>
        <dbReference type="ARBA" id="ARBA00023163"/>
    </source>
</evidence>
<evidence type="ECO:0000256" key="2">
    <source>
        <dbReference type="ARBA" id="ARBA00022833"/>
    </source>
</evidence>
<dbReference type="PROSITE" id="PS50157">
    <property type="entry name" value="ZINC_FINGER_C2H2_2"/>
    <property type="match status" value="1"/>
</dbReference>
<keyword evidence="3" id="KW-0805">Transcription regulation</keyword>
<evidence type="ECO:0000313" key="10">
    <source>
        <dbReference type="EMBL" id="PSN61532.1"/>
    </source>
</evidence>
<dbReference type="Gene3D" id="3.30.160.60">
    <property type="entry name" value="Classic Zinc Finger"/>
    <property type="match status" value="1"/>
</dbReference>
<dbReference type="CDD" id="cd00067">
    <property type="entry name" value="GAL4"/>
    <property type="match status" value="1"/>
</dbReference>
<dbReference type="SUPFAM" id="SSF57667">
    <property type="entry name" value="beta-beta-alpha zinc fingers"/>
    <property type="match status" value="1"/>
</dbReference>
<keyword evidence="1" id="KW-0479">Metal-binding</keyword>
<dbReference type="PRINTS" id="PR00755">
    <property type="entry name" value="AFLATOXINBRP"/>
</dbReference>
<dbReference type="EMBL" id="KZ678144">
    <property type="protein sequence ID" value="PSN61532.1"/>
    <property type="molecule type" value="Genomic_DNA"/>
</dbReference>
<evidence type="ECO:0000256" key="1">
    <source>
        <dbReference type="ARBA" id="ARBA00022723"/>
    </source>
</evidence>
<dbReference type="SMART" id="SM00066">
    <property type="entry name" value="GAL4"/>
    <property type="match status" value="1"/>
</dbReference>
<gene>
    <name evidence="10" type="ORF">BS50DRAFT_153238</name>
</gene>
<dbReference type="AlphaFoldDB" id="A0A2T2N7V1"/>
<dbReference type="PANTHER" id="PTHR47660:SF3">
    <property type="entry name" value="FINGER DOMAIN PROTEIN, PUTATIVE (AFU_ORTHOLOGUE AFUA_4G03310)-RELATED"/>
    <property type="match status" value="1"/>
</dbReference>
<keyword evidence="4" id="KW-0804">Transcription</keyword>
<dbReference type="InterPro" id="IPR036864">
    <property type="entry name" value="Zn2-C6_fun-type_DNA-bd_sf"/>
</dbReference>
<feature type="domain" description="C2H2-type" evidence="9">
    <location>
        <begin position="5"/>
        <end position="33"/>
    </location>
</feature>
<dbReference type="Pfam" id="PF00172">
    <property type="entry name" value="Zn_clus"/>
    <property type="match status" value="1"/>
</dbReference>
<dbReference type="Gene3D" id="4.10.240.10">
    <property type="entry name" value="Zn(2)-C6 fungal-type DNA-binding domain"/>
    <property type="match status" value="1"/>
</dbReference>
<evidence type="ECO:0000256" key="3">
    <source>
        <dbReference type="ARBA" id="ARBA00023015"/>
    </source>
</evidence>
<feature type="region of interest" description="Disordered" evidence="7">
    <location>
        <begin position="78"/>
        <end position="100"/>
    </location>
</feature>
<feature type="compositionally biased region" description="Basic and acidic residues" evidence="7">
    <location>
        <begin position="81"/>
        <end position="94"/>
    </location>
</feature>
<evidence type="ECO:0000313" key="11">
    <source>
        <dbReference type="Proteomes" id="UP000240883"/>
    </source>
</evidence>
<dbReference type="PROSITE" id="PS50048">
    <property type="entry name" value="ZN2_CY6_FUNGAL_2"/>
    <property type="match status" value="1"/>
</dbReference>
<evidence type="ECO:0008006" key="12">
    <source>
        <dbReference type="Google" id="ProtNLM"/>
    </source>
</evidence>
<organism evidence="10 11">
    <name type="scientific">Corynespora cassiicola Philippines</name>
    <dbReference type="NCBI Taxonomy" id="1448308"/>
    <lineage>
        <taxon>Eukaryota</taxon>
        <taxon>Fungi</taxon>
        <taxon>Dikarya</taxon>
        <taxon>Ascomycota</taxon>
        <taxon>Pezizomycotina</taxon>
        <taxon>Dothideomycetes</taxon>
        <taxon>Pleosporomycetidae</taxon>
        <taxon>Pleosporales</taxon>
        <taxon>Corynesporascaceae</taxon>
        <taxon>Corynespora</taxon>
    </lineage>
</organism>
<evidence type="ECO:0000256" key="6">
    <source>
        <dbReference type="PROSITE-ProRule" id="PRU00042"/>
    </source>
</evidence>
<proteinExistence type="predicted"/>
<dbReference type="InterPro" id="IPR013087">
    <property type="entry name" value="Znf_C2H2_type"/>
</dbReference>
<keyword evidence="2" id="KW-0862">Zinc</keyword>
<evidence type="ECO:0000259" key="9">
    <source>
        <dbReference type="PROSITE" id="PS50157"/>
    </source>
</evidence>
<dbReference type="OrthoDB" id="2441642at2759"/>
<reference evidence="10 11" key="1">
    <citation type="journal article" date="2018" name="Front. Microbiol.">
        <title>Genome-Wide Analysis of Corynespora cassiicola Leaf Fall Disease Putative Effectors.</title>
        <authorList>
            <person name="Lopez D."/>
            <person name="Ribeiro S."/>
            <person name="Label P."/>
            <person name="Fumanal B."/>
            <person name="Venisse J.S."/>
            <person name="Kohler A."/>
            <person name="de Oliveira R.R."/>
            <person name="Labutti K."/>
            <person name="Lipzen A."/>
            <person name="Lail K."/>
            <person name="Bauer D."/>
            <person name="Ohm R.A."/>
            <person name="Barry K.W."/>
            <person name="Spatafora J."/>
            <person name="Grigoriev I.V."/>
            <person name="Martin F.M."/>
            <person name="Pujade-Renaud V."/>
        </authorList>
    </citation>
    <scope>NUCLEOTIDE SEQUENCE [LARGE SCALE GENOMIC DNA]</scope>
    <source>
        <strain evidence="10 11">Philippines</strain>
    </source>
</reference>
<evidence type="ECO:0000259" key="8">
    <source>
        <dbReference type="PROSITE" id="PS50048"/>
    </source>
</evidence>
<keyword evidence="6" id="KW-0863">Zinc-finger</keyword>
<dbReference type="SUPFAM" id="SSF57701">
    <property type="entry name" value="Zn2/Cys6 DNA-binding domain"/>
    <property type="match status" value="1"/>
</dbReference>
<keyword evidence="5" id="KW-0539">Nucleus</keyword>
<sequence length="505" mass="57490">MDHSWKCEICKKRFTQKSSLVRHSKRCTPGPAPSLRQKSCRQCTSSKTKCDLQRPKCSRCAQRGTMCQYIVPMTRGTRKAYSPERTKEAERDHGNTPAVFTAPESVVNNCTGVPSFSSTSIQMDFDAPVSAPFDLCNTLDDNSPVTNMLQGRGAFPSLTWPFPNDPIAPIDDPCTQYSPDSLDAPLLSNSTTPDSTEFILDIYDPGDPDLLIWRSGAWSDPPPLVRRSMENLLCVMKTWPKMLAKGLQTPPMFHYSHTMPETMPENMRKPMANCVALAKMWVGQSTGACEMVRQAIMQEMRSLFEQYKVADERELLSILQSLVMLIIMLMFPARDQAAVCLLDPALFLAVQKLITYAASTGLIIPEEVKNKRPLYECWIHTTAKRRALFCLYLLHWSYSVYHGLRSFSCAQLNFMPAPAPKFLWHADSKEKWGKLYDRWLVEWNYNPFMMREFRAILAGASLEPRAETWLEETDELGILFFTIVNATHREEPQFESTIPVFTSLE</sequence>
<accession>A0A2T2N7V1</accession>
<evidence type="ECO:0000256" key="7">
    <source>
        <dbReference type="SAM" id="MobiDB-lite"/>
    </source>
</evidence>
<dbReference type="PROSITE" id="PS00463">
    <property type="entry name" value="ZN2_CY6_FUNGAL_1"/>
    <property type="match status" value="1"/>
</dbReference>
<dbReference type="STRING" id="1448308.A0A2T2N7V1"/>
<keyword evidence="11" id="KW-1185">Reference proteome</keyword>
<dbReference type="InterPro" id="IPR036236">
    <property type="entry name" value="Znf_C2H2_sf"/>
</dbReference>
<dbReference type="PANTHER" id="PTHR47660">
    <property type="entry name" value="TRANSCRIPTION FACTOR WITH C2H2 AND ZN(2)-CYS(6) DNA BINDING DOMAIN (EUROFUNG)-RELATED-RELATED"/>
    <property type="match status" value="1"/>
</dbReference>
<dbReference type="GO" id="GO:0000981">
    <property type="term" value="F:DNA-binding transcription factor activity, RNA polymerase II-specific"/>
    <property type="evidence" value="ECO:0007669"/>
    <property type="project" value="InterPro"/>
</dbReference>
<dbReference type="InterPro" id="IPR001138">
    <property type="entry name" value="Zn2Cys6_DnaBD"/>
</dbReference>
<protein>
    <recommendedName>
        <fullName evidence="12">Zn(2)-C6 fungal-type domain-containing protein</fullName>
    </recommendedName>
</protein>
<name>A0A2T2N7V1_CORCC</name>